<gene>
    <name evidence="2" type="ORF">K444DRAFT_172850</name>
</gene>
<accession>A0A2J6SRB1</accession>
<evidence type="ECO:0000313" key="2">
    <source>
        <dbReference type="EMBL" id="PMD53316.1"/>
    </source>
</evidence>
<dbReference type="AlphaFoldDB" id="A0A2J6SRB1"/>
<keyword evidence="3" id="KW-1185">Reference proteome</keyword>
<feature type="chain" id="PRO_5014354838" evidence="1">
    <location>
        <begin position="25"/>
        <end position="71"/>
    </location>
</feature>
<keyword evidence="1" id="KW-0732">Signal</keyword>
<sequence>MIQLSPFVLLSLPPTIFLVPSTTGEDNKPSTLEVLAGEDIPVENLMKRMLNPKPGRLRLRGRNHEGPGEED</sequence>
<organism evidence="2 3">
    <name type="scientific">Hyaloscypha bicolor E</name>
    <dbReference type="NCBI Taxonomy" id="1095630"/>
    <lineage>
        <taxon>Eukaryota</taxon>
        <taxon>Fungi</taxon>
        <taxon>Dikarya</taxon>
        <taxon>Ascomycota</taxon>
        <taxon>Pezizomycotina</taxon>
        <taxon>Leotiomycetes</taxon>
        <taxon>Helotiales</taxon>
        <taxon>Hyaloscyphaceae</taxon>
        <taxon>Hyaloscypha</taxon>
        <taxon>Hyaloscypha bicolor</taxon>
    </lineage>
</organism>
<feature type="signal peptide" evidence="1">
    <location>
        <begin position="1"/>
        <end position="24"/>
    </location>
</feature>
<dbReference type="Proteomes" id="UP000235371">
    <property type="component" value="Unassembled WGS sequence"/>
</dbReference>
<dbReference type="InParanoid" id="A0A2J6SRB1"/>
<protein>
    <submittedName>
        <fullName evidence="2">Uncharacterized protein</fullName>
    </submittedName>
</protein>
<dbReference type="EMBL" id="KZ613887">
    <property type="protein sequence ID" value="PMD53316.1"/>
    <property type="molecule type" value="Genomic_DNA"/>
</dbReference>
<proteinExistence type="predicted"/>
<dbReference type="RefSeq" id="XP_024730220.1">
    <property type="nucleotide sequence ID" value="XM_024870751.1"/>
</dbReference>
<dbReference type="GeneID" id="36578833"/>
<evidence type="ECO:0000256" key="1">
    <source>
        <dbReference type="SAM" id="SignalP"/>
    </source>
</evidence>
<evidence type="ECO:0000313" key="3">
    <source>
        <dbReference type="Proteomes" id="UP000235371"/>
    </source>
</evidence>
<name>A0A2J6SRB1_9HELO</name>
<reference evidence="2 3" key="1">
    <citation type="submission" date="2016-04" db="EMBL/GenBank/DDBJ databases">
        <title>A degradative enzymes factory behind the ericoid mycorrhizal symbiosis.</title>
        <authorList>
            <consortium name="DOE Joint Genome Institute"/>
            <person name="Martino E."/>
            <person name="Morin E."/>
            <person name="Grelet G."/>
            <person name="Kuo A."/>
            <person name="Kohler A."/>
            <person name="Daghino S."/>
            <person name="Barry K."/>
            <person name="Choi C."/>
            <person name="Cichocki N."/>
            <person name="Clum A."/>
            <person name="Copeland A."/>
            <person name="Hainaut M."/>
            <person name="Haridas S."/>
            <person name="Labutti K."/>
            <person name="Lindquist E."/>
            <person name="Lipzen A."/>
            <person name="Khouja H.-R."/>
            <person name="Murat C."/>
            <person name="Ohm R."/>
            <person name="Olson A."/>
            <person name="Spatafora J."/>
            <person name="Veneault-Fourrey C."/>
            <person name="Henrissat B."/>
            <person name="Grigoriev I."/>
            <person name="Martin F."/>
            <person name="Perotto S."/>
        </authorList>
    </citation>
    <scope>NUCLEOTIDE SEQUENCE [LARGE SCALE GENOMIC DNA]</scope>
    <source>
        <strain evidence="2 3">E</strain>
    </source>
</reference>